<feature type="domain" description="Aminotransferase class V" evidence="1">
    <location>
        <begin position="89"/>
        <end position="297"/>
    </location>
</feature>
<keyword evidence="2" id="KW-0032">Aminotransferase</keyword>
<dbReference type="InterPro" id="IPR000192">
    <property type="entry name" value="Aminotrans_V_dom"/>
</dbReference>
<organism evidence="2 3">
    <name type="scientific">Actinotalea soli</name>
    <dbReference type="NCBI Taxonomy" id="2819234"/>
    <lineage>
        <taxon>Bacteria</taxon>
        <taxon>Bacillati</taxon>
        <taxon>Actinomycetota</taxon>
        <taxon>Actinomycetes</taxon>
        <taxon>Micrococcales</taxon>
        <taxon>Cellulomonadaceae</taxon>
        <taxon>Actinotalea</taxon>
    </lineage>
</organism>
<dbReference type="Gene3D" id="3.90.1150.10">
    <property type="entry name" value="Aspartate Aminotransferase, domain 1"/>
    <property type="match status" value="1"/>
</dbReference>
<dbReference type="AlphaFoldDB" id="A0A939RSR0"/>
<accession>A0A939RSR0</accession>
<comment type="caution">
    <text evidence="2">The sequence shown here is derived from an EMBL/GenBank/DDBJ whole genome shotgun (WGS) entry which is preliminary data.</text>
</comment>
<evidence type="ECO:0000313" key="3">
    <source>
        <dbReference type="Proteomes" id="UP000664209"/>
    </source>
</evidence>
<dbReference type="GO" id="GO:0008483">
    <property type="term" value="F:transaminase activity"/>
    <property type="evidence" value="ECO:0007669"/>
    <property type="project" value="UniProtKB-KW"/>
</dbReference>
<evidence type="ECO:0000259" key="1">
    <source>
        <dbReference type="Pfam" id="PF00266"/>
    </source>
</evidence>
<reference evidence="2" key="1">
    <citation type="submission" date="2021-03" db="EMBL/GenBank/DDBJ databases">
        <title>Actinotalea soli sp. nov., isolated from soil.</title>
        <authorList>
            <person name="Ping W."/>
            <person name="Zhang J."/>
        </authorList>
    </citation>
    <scope>NUCLEOTIDE SEQUENCE</scope>
    <source>
        <strain evidence="2">BY-33</strain>
    </source>
</reference>
<name>A0A939RSR0_9CELL</name>
<dbReference type="Proteomes" id="UP000664209">
    <property type="component" value="Unassembled WGS sequence"/>
</dbReference>
<keyword evidence="3" id="KW-1185">Reference proteome</keyword>
<gene>
    <name evidence="2" type="ORF">J4G33_10250</name>
</gene>
<dbReference type="InterPro" id="IPR015424">
    <property type="entry name" value="PyrdxlP-dep_Trfase"/>
</dbReference>
<dbReference type="Pfam" id="PF00266">
    <property type="entry name" value="Aminotran_5"/>
    <property type="match status" value="1"/>
</dbReference>
<dbReference type="InterPro" id="IPR015421">
    <property type="entry name" value="PyrdxlP-dep_Trfase_major"/>
</dbReference>
<sequence>MRTAFGATFDHPEGYLNTATYGLPPRFVTEALAEVMGTWAAGTLRPAELDASVAAARQAFADLVGAPVGSVAMAGSVSTLVGLVAAAVPDGARVATLPGEFTSVTFPFAAQQTRGVSLTELPPAALVERAGEFDVVAVSLVQSADGAVLDAPALRRAVEGAAADRAALGRARTVVLLDVTQALGWADVDLGWADVVVGGSYKWLLAPRGAAWMAVRPELEERLVPHAANWYAGQDPWQTVYGLPLRLARGARRLDASPAWFTVLGAGLSMPWIAGLDRAAVQAHTVGLAARVREHLGLAPVPSPIVAIPAPDAAARLEEAGIAASVRAGAARVGFHLYSTEEDLDRLLTALG</sequence>
<dbReference type="RefSeq" id="WP_208055863.1">
    <property type="nucleotide sequence ID" value="NZ_JAGEMK010000004.1"/>
</dbReference>
<dbReference type="Gene3D" id="3.40.640.10">
    <property type="entry name" value="Type I PLP-dependent aspartate aminotransferase-like (Major domain)"/>
    <property type="match status" value="1"/>
</dbReference>
<dbReference type="EMBL" id="JAGEMK010000004">
    <property type="protein sequence ID" value="MBO1752182.1"/>
    <property type="molecule type" value="Genomic_DNA"/>
</dbReference>
<dbReference type="SUPFAM" id="SSF53383">
    <property type="entry name" value="PLP-dependent transferases"/>
    <property type="match status" value="1"/>
</dbReference>
<evidence type="ECO:0000313" key="2">
    <source>
        <dbReference type="EMBL" id="MBO1752182.1"/>
    </source>
</evidence>
<dbReference type="PANTHER" id="PTHR43586:SF21">
    <property type="entry name" value="PYRIDOXAL PHOSPHATE (PLP)-DEPENDENT ASPARTATE AMINOTRANSFERASE SUPERFAMILY"/>
    <property type="match status" value="1"/>
</dbReference>
<protein>
    <submittedName>
        <fullName evidence="2">Aminotransferase class V-fold PLP-dependent enzyme</fullName>
    </submittedName>
</protein>
<proteinExistence type="predicted"/>
<dbReference type="InterPro" id="IPR015422">
    <property type="entry name" value="PyrdxlP-dep_Trfase_small"/>
</dbReference>
<keyword evidence="2" id="KW-0808">Transferase</keyword>
<dbReference type="PANTHER" id="PTHR43586">
    <property type="entry name" value="CYSTEINE DESULFURASE"/>
    <property type="match status" value="1"/>
</dbReference>